<keyword evidence="2" id="KW-1185">Reference proteome</keyword>
<evidence type="ECO:0000313" key="2">
    <source>
        <dbReference type="Proteomes" id="UP000295390"/>
    </source>
</evidence>
<sequence length="67" mass="7911">MAWKVVNLSFELLNKFGASLQEIALKTATNHTRKTLPNKLKNKNHLLLFPHKREFLYYKISKDNLLE</sequence>
<name>A0A4R6TE98_9FLAO</name>
<reference evidence="1 2" key="1">
    <citation type="submission" date="2019-03" db="EMBL/GenBank/DDBJ databases">
        <title>Genomic Encyclopedia of Type Strains, Phase III (KMG-III): the genomes of soil and plant-associated and newly described type strains.</title>
        <authorList>
            <person name="Whitman W."/>
        </authorList>
    </citation>
    <scope>NUCLEOTIDE SEQUENCE [LARGE SCALE GENOMIC DNA]</scope>
    <source>
        <strain evidence="1 2">CECT 8283</strain>
    </source>
</reference>
<proteinExistence type="predicted"/>
<gene>
    <name evidence="1" type="ORF">DFQ07_1847</name>
</gene>
<dbReference type="AlphaFoldDB" id="A0A4R6TE98"/>
<dbReference type="Proteomes" id="UP000295390">
    <property type="component" value="Unassembled WGS sequence"/>
</dbReference>
<evidence type="ECO:0000313" key="1">
    <source>
        <dbReference type="EMBL" id="TDQ25426.1"/>
    </source>
</evidence>
<dbReference type="EMBL" id="SNYH01000004">
    <property type="protein sequence ID" value="TDQ25426.1"/>
    <property type="molecule type" value="Genomic_DNA"/>
</dbReference>
<protein>
    <submittedName>
        <fullName evidence="1">Uncharacterized protein</fullName>
    </submittedName>
</protein>
<accession>A0A4R6TE98</accession>
<comment type="caution">
    <text evidence="1">The sequence shown here is derived from an EMBL/GenBank/DDBJ whole genome shotgun (WGS) entry which is preliminary data.</text>
</comment>
<organism evidence="1 2">
    <name type="scientific">Tenacibaculum caenipelagi</name>
    <dbReference type="NCBI Taxonomy" id="1325435"/>
    <lineage>
        <taxon>Bacteria</taxon>
        <taxon>Pseudomonadati</taxon>
        <taxon>Bacteroidota</taxon>
        <taxon>Flavobacteriia</taxon>
        <taxon>Flavobacteriales</taxon>
        <taxon>Flavobacteriaceae</taxon>
        <taxon>Tenacibaculum</taxon>
    </lineage>
</organism>